<proteinExistence type="predicted"/>
<sequence length="86" mass="10201">MPVVDLRHWEAHIPGVRDTPWEGGVYSLRVEFWPGFPERIPKFRFFVPLCHPPERLSARNLGIRSRGESPCNARKLFRWQMVPSRF</sequence>
<evidence type="ECO:0000313" key="2">
    <source>
        <dbReference type="EMBL" id="KAJ7735139.1"/>
    </source>
</evidence>
<keyword evidence="3" id="KW-1185">Reference proteome</keyword>
<reference evidence="2" key="1">
    <citation type="submission" date="2023-03" db="EMBL/GenBank/DDBJ databases">
        <title>Massive genome expansion in bonnet fungi (Mycena s.s.) driven by repeated elements and novel gene families across ecological guilds.</title>
        <authorList>
            <consortium name="Lawrence Berkeley National Laboratory"/>
            <person name="Harder C.B."/>
            <person name="Miyauchi S."/>
            <person name="Viragh M."/>
            <person name="Kuo A."/>
            <person name="Thoen E."/>
            <person name="Andreopoulos B."/>
            <person name="Lu D."/>
            <person name="Skrede I."/>
            <person name="Drula E."/>
            <person name="Henrissat B."/>
            <person name="Morin E."/>
            <person name="Kohler A."/>
            <person name="Barry K."/>
            <person name="LaButti K."/>
            <person name="Morin E."/>
            <person name="Salamov A."/>
            <person name="Lipzen A."/>
            <person name="Mereny Z."/>
            <person name="Hegedus B."/>
            <person name="Baldrian P."/>
            <person name="Stursova M."/>
            <person name="Weitz H."/>
            <person name="Taylor A."/>
            <person name="Grigoriev I.V."/>
            <person name="Nagy L.G."/>
            <person name="Martin F."/>
            <person name="Kauserud H."/>
        </authorList>
    </citation>
    <scope>NUCLEOTIDE SEQUENCE</scope>
    <source>
        <strain evidence="2">CBHHK188m</strain>
    </source>
</reference>
<dbReference type="InterPro" id="IPR016135">
    <property type="entry name" value="UBQ-conjugating_enzyme/RWD"/>
</dbReference>
<feature type="domain" description="UBC core" evidence="1">
    <location>
        <begin position="1"/>
        <end position="86"/>
    </location>
</feature>
<dbReference type="AlphaFoldDB" id="A0AAD7MXI9"/>
<dbReference type="Proteomes" id="UP001215280">
    <property type="component" value="Unassembled WGS sequence"/>
</dbReference>
<dbReference type="Pfam" id="PF00179">
    <property type="entry name" value="UQ_con"/>
    <property type="match status" value="1"/>
</dbReference>
<protein>
    <recommendedName>
        <fullName evidence="1">UBC core domain-containing protein</fullName>
    </recommendedName>
</protein>
<gene>
    <name evidence="2" type="ORF">DFH07DRAFT_116101</name>
</gene>
<evidence type="ECO:0000259" key="1">
    <source>
        <dbReference type="PROSITE" id="PS50127"/>
    </source>
</evidence>
<dbReference type="SUPFAM" id="SSF54495">
    <property type="entry name" value="UBC-like"/>
    <property type="match status" value="1"/>
</dbReference>
<dbReference type="PROSITE" id="PS50127">
    <property type="entry name" value="UBC_2"/>
    <property type="match status" value="1"/>
</dbReference>
<comment type="caution">
    <text evidence="2">The sequence shown here is derived from an EMBL/GenBank/DDBJ whole genome shotgun (WGS) entry which is preliminary data.</text>
</comment>
<dbReference type="InterPro" id="IPR000608">
    <property type="entry name" value="UBC"/>
</dbReference>
<organism evidence="2 3">
    <name type="scientific">Mycena maculata</name>
    <dbReference type="NCBI Taxonomy" id="230809"/>
    <lineage>
        <taxon>Eukaryota</taxon>
        <taxon>Fungi</taxon>
        <taxon>Dikarya</taxon>
        <taxon>Basidiomycota</taxon>
        <taxon>Agaricomycotina</taxon>
        <taxon>Agaricomycetes</taxon>
        <taxon>Agaricomycetidae</taxon>
        <taxon>Agaricales</taxon>
        <taxon>Marasmiineae</taxon>
        <taxon>Mycenaceae</taxon>
        <taxon>Mycena</taxon>
    </lineage>
</organism>
<dbReference type="Gene3D" id="3.10.110.10">
    <property type="entry name" value="Ubiquitin Conjugating Enzyme"/>
    <property type="match status" value="1"/>
</dbReference>
<accession>A0AAD7MXI9</accession>
<evidence type="ECO:0000313" key="3">
    <source>
        <dbReference type="Proteomes" id="UP001215280"/>
    </source>
</evidence>
<name>A0AAD7MXI9_9AGAR</name>
<dbReference type="EMBL" id="JARJLG010000157">
    <property type="protein sequence ID" value="KAJ7735139.1"/>
    <property type="molecule type" value="Genomic_DNA"/>
</dbReference>